<evidence type="ECO:0008006" key="3">
    <source>
        <dbReference type="Google" id="ProtNLM"/>
    </source>
</evidence>
<protein>
    <recommendedName>
        <fullName evidence="3">Outer membrane protein beta-barrel domain-containing protein</fullName>
    </recommendedName>
</protein>
<evidence type="ECO:0000313" key="2">
    <source>
        <dbReference type="Proteomes" id="UP000610456"/>
    </source>
</evidence>
<reference evidence="1" key="1">
    <citation type="journal article" date="2014" name="Int. J. Syst. Evol. Microbiol.">
        <title>Complete genome sequence of Corynebacterium casei LMG S-19264T (=DSM 44701T), isolated from a smear-ripened cheese.</title>
        <authorList>
            <consortium name="US DOE Joint Genome Institute (JGI-PGF)"/>
            <person name="Walter F."/>
            <person name="Albersmeier A."/>
            <person name="Kalinowski J."/>
            <person name="Ruckert C."/>
        </authorList>
    </citation>
    <scope>NUCLEOTIDE SEQUENCE</scope>
    <source>
        <strain evidence="1">KCTC 12719</strain>
    </source>
</reference>
<dbReference type="Proteomes" id="UP000610456">
    <property type="component" value="Unassembled WGS sequence"/>
</dbReference>
<organism evidence="1 2">
    <name type="scientific">Salinimicrobium marinum</name>
    <dbReference type="NCBI Taxonomy" id="680283"/>
    <lineage>
        <taxon>Bacteria</taxon>
        <taxon>Pseudomonadati</taxon>
        <taxon>Bacteroidota</taxon>
        <taxon>Flavobacteriia</taxon>
        <taxon>Flavobacteriales</taxon>
        <taxon>Flavobacteriaceae</taxon>
        <taxon>Salinimicrobium</taxon>
    </lineage>
</organism>
<sequence length="276" mass="31123">MLVCGIIGSSHGQTKNEISLYMQGSFSKLDYEVFQENSDMENGFGFGAGYSYYLSENWSIGTGAELQYFEGSAYLSSVEDVYSTLDMEGEEFEFRYQLKDFRENQYAYYLNVPLKIQYETGNITRFYAAAGAKLGFEIQSEYEASASSLTTSGYYEQYDVELSAPGFSGFGNFGPMNASRLELGLVTNLVLNMEAGVKFMLENDRAFYMGLFLDYGLKDIKPEENQGNLIAYNSEDPVDLMNGSMLSSINNKSFNHYVDEVKTLAFGLKIQYAFQF</sequence>
<comment type="caution">
    <text evidence="1">The sequence shown here is derived from an EMBL/GenBank/DDBJ whole genome shotgun (WGS) entry which is preliminary data.</text>
</comment>
<name>A0A918SJW9_9FLAO</name>
<dbReference type="SUPFAM" id="SSF56925">
    <property type="entry name" value="OMPA-like"/>
    <property type="match status" value="1"/>
</dbReference>
<keyword evidence="2" id="KW-1185">Reference proteome</keyword>
<dbReference type="EMBL" id="BMXB01000014">
    <property type="protein sequence ID" value="GHA45744.1"/>
    <property type="molecule type" value="Genomic_DNA"/>
</dbReference>
<gene>
    <name evidence="1" type="ORF">GCM10007103_28570</name>
</gene>
<dbReference type="AlphaFoldDB" id="A0A918SJW9"/>
<dbReference type="InterPro" id="IPR011250">
    <property type="entry name" value="OMP/PagP_B-barrel"/>
</dbReference>
<proteinExistence type="predicted"/>
<reference evidence="1" key="2">
    <citation type="submission" date="2020-09" db="EMBL/GenBank/DDBJ databases">
        <authorList>
            <person name="Sun Q."/>
            <person name="Kim S."/>
        </authorList>
    </citation>
    <scope>NUCLEOTIDE SEQUENCE</scope>
    <source>
        <strain evidence="1">KCTC 12719</strain>
    </source>
</reference>
<accession>A0A918SJW9</accession>
<evidence type="ECO:0000313" key="1">
    <source>
        <dbReference type="EMBL" id="GHA45744.1"/>
    </source>
</evidence>